<comment type="subcellular location">
    <subcellularLocation>
        <location evidence="1">Cytoplasm</location>
    </subcellularLocation>
    <subcellularLocation>
        <location evidence="2">Nucleus</location>
        <location evidence="2">Nuclear pore complex</location>
    </subcellularLocation>
</comment>
<comment type="similarity">
    <text evidence="3">Belongs to the GLE1 family.</text>
</comment>
<protein>
    <recommendedName>
        <fullName evidence="13">mRNA export factor GLE1</fullName>
    </recommendedName>
    <alternativeName>
        <fullName evidence="15">GLE1 RNA export mediator</fullName>
    </alternativeName>
    <alternativeName>
        <fullName evidence="14">Nucleoporin GLE1</fullName>
    </alternativeName>
</protein>
<dbReference type="EMBL" id="OC002292">
    <property type="protein sequence ID" value="CAD7261581.1"/>
    <property type="molecule type" value="Genomic_DNA"/>
</dbReference>
<keyword evidence="11" id="KW-0539">Nucleus</keyword>
<evidence type="ECO:0000256" key="11">
    <source>
        <dbReference type="ARBA" id="ARBA00023242"/>
    </source>
</evidence>
<dbReference type="GO" id="GO:0005543">
    <property type="term" value="F:phospholipid binding"/>
    <property type="evidence" value="ECO:0007669"/>
    <property type="project" value="TreeGrafter"/>
</dbReference>
<accession>A0A7R9G0Y9</accession>
<evidence type="ECO:0000256" key="3">
    <source>
        <dbReference type="ARBA" id="ARBA00011056"/>
    </source>
</evidence>
<evidence type="ECO:0000256" key="4">
    <source>
        <dbReference type="ARBA" id="ARBA00022448"/>
    </source>
</evidence>
<evidence type="ECO:0000256" key="5">
    <source>
        <dbReference type="ARBA" id="ARBA00022490"/>
    </source>
</evidence>
<evidence type="ECO:0000256" key="9">
    <source>
        <dbReference type="ARBA" id="ARBA00023054"/>
    </source>
</evidence>
<keyword evidence="7" id="KW-0653">Protein transport</keyword>
<evidence type="ECO:0000256" key="8">
    <source>
        <dbReference type="ARBA" id="ARBA00023010"/>
    </source>
</evidence>
<keyword evidence="5" id="KW-0963">Cytoplasm</keyword>
<keyword evidence="6" id="KW-0509">mRNA transport</keyword>
<dbReference type="GO" id="GO:0015031">
    <property type="term" value="P:protein transport"/>
    <property type="evidence" value="ECO:0007669"/>
    <property type="project" value="UniProtKB-KW"/>
</dbReference>
<feature type="region of interest" description="Disordered" evidence="16">
    <location>
        <begin position="168"/>
        <end position="198"/>
    </location>
</feature>
<sequence length="773" mass="87951">MRIKMDKFELSVISKAAAISAIVTDVTLGPNSPEFDMNESGVVKSGMLLLNNSIPDNSPTSKWNSLDVSHTSLGSNSSGEFDSQFSNMCLSKLFCEIQEIRQQRVKEAVKERVKKFLREEQSQREILDYKQELLRRQFEAKKTQDEKLFLQQIEEDAMRAKESQARLEQHHKQLAQRVSERNRRIKEDEQRKREAEEDERIKIKEKKERLDKIHHHQLEFRTMYQKILDSTKLCKDRQALLPSMNIYSPKLKSLYEAIEQLVNQCKVGEVSSLDVKTAFEIVQKITSIQGSIQDEVVKINEAQEAAVTAAAVAKEQDENKAKEEAELSLKAANDASDAVSSATLGSELSEFVDPQALHNYMTLQQYRQQFESSYSELMNDEGFKKFRFECQKAVNVPVNAISHVSSAHMTDKYIKLSRLISGQPVEVGGSTVSASRHPQGVAFCKNLLAKKFVAQGELTVSSKPEAAFAIAAILVSLWVQFPDFGQLVLAHFHRECPYLVPLFMPQVENQSNQDFYKSLGYRYSEQGEVEKQPKFLKRMSGVMRLYTAIMVTRLRRQDQNKPHPHGLKQAWRWLVCMLNLEPKPDICATLILDFLEVSGYMMFATYGKEFQKLLHIICKDYFTKIQKITPSSSSGPMVRLETFLQKILKQGKIPPPEVCLWGSPLYEASIIKDVTISVEVSEVNGSTLSGRGPADLDSYIKVASHPTCSSRYCRTSSYSSTGWLGHIQMGCKQDIQFYIPAQYYVLLPIRVIRTKSYNHEDSGRPKRGGNRGI</sequence>
<dbReference type="GO" id="GO:0000822">
    <property type="term" value="F:inositol hexakisphosphate binding"/>
    <property type="evidence" value="ECO:0007669"/>
    <property type="project" value="TreeGrafter"/>
</dbReference>
<dbReference type="FunFam" id="1.25.40.510:FF:000001">
    <property type="entry name" value="Nucleoporin GLE1 isoform 1"/>
    <property type="match status" value="1"/>
</dbReference>
<evidence type="ECO:0000256" key="16">
    <source>
        <dbReference type="SAM" id="MobiDB-lite"/>
    </source>
</evidence>
<evidence type="ECO:0000256" key="13">
    <source>
        <dbReference type="ARBA" id="ARBA00026227"/>
    </source>
</evidence>
<keyword evidence="4" id="KW-0813">Transport</keyword>
<dbReference type="PANTHER" id="PTHR12960">
    <property type="entry name" value="GLE-1-RELATED"/>
    <property type="match status" value="1"/>
</dbReference>
<keyword evidence="8" id="KW-0811">Translocation</keyword>
<dbReference type="GO" id="GO:0031369">
    <property type="term" value="F:translation initiation factor binding"/>
    <property type="evidence" value="ECO:0007669"/>
    <property type="project" value="TreeGrafter"/>
</dbReference>
<evidence type="ECO:0000256" key="2">
    <source>
        <dbReference type="ARBA" id="ARBA00004567"/>
    </source>
</evidence>
<dbReference type="PANTHER" id="PTHR12960:SF0">
    <property type="entry name" value="MRNA EXPORT FACTOR GLE1"/>
    <property type="match status" value="1"/>
</dbReference>
<keyword evidence="10" id="KW-0906">Nuclear pore complex</keyword>
<evidence type="ECO:0000256" key="6">
    <source>
        <dbReference type="ARBA" id="ARBA00022816"/>
    </source>
</evidence>
<name>A0A7R9G0Y9_TIMSH</name>
<evidence type="ECO:0000256" key="12">
    <source>
        <dbReference type="ARBA" id="ARBA00024680"/>
    </source>
</evidence>
<evidence type="ECO:0000256" key="15">
    <source>
        <dbReference type="ARBA" id="ARBA00030897"/>
    </source>
</evidence>
<dbReference type="GO" id="GO:0016973">
    <property type="term" value="P:poly(A)+ mRNA export from nucleus"/>
    <property type="evidence" value="ECO:0007669"/>
    <property type="project" value="InterPro"/>
</dbReference>
<keyword evidence="9" id="KW-0175">Coiled coil</keyword>
<dbReference type="InterPro" id="IPR038506">
    <property type="entry name" value="GLE1-like_sf"/>
</dbReference>
<dbReference type="GO" id="GO:0044614">
    <property type="term" value="C:nuclear pore cytoplasmic filaments"/>
    <property type="evidence" value="ECO:0007669"/>
    <property type="project" value="TreeGrafter"/>
</dbReference>
<feature type="compositionally biased region" description="Basic and acidic residues" evidence="16">
    <location>
        <begin position="178"/>
        <end position="198"/>
    </location>
</feature>
<gene>
    <name evidence="17" type="ORF">TSIB3V08_LOCUS5712</name>
</gene>
<evidence type="ECO:0000256" key="1">
    <source>
        <dbReference type="ARBA" id="ARBA00004496"/>
    </source>
</evidence>
<reference evidence="17" key="1">
    <citation type="submission" date="2020-11" db="EMBL/GenBank/DDBJ databases">
        <authorList>
            <person name="Tran Van P."/>
        </authorList>
    </citation>
    <scope>NUCLEOTIDE SEQUENCE</scope>
</reference>
<evidence type="ECO:0000256" key="14">
    <source>
        <dbReference type="ARBA" id="ARBA00029983"/>
    </source>
</evidence>
<dbReference type="AlphaFoldDB" id="A0A7R9G0Y9"/>
<dbReference type="Gene3D" id="1.25.40.510">
    <property type="entry name" value="GLE1-like"/>
    <property type="match status" value="1"/>
</dbReference>
<proteinExistence type="inferred from homology"/>
<evidence type="ECO:0000256" key="7">
    <source>
        <dbReference type="ARBA" id="ARBA00022927"/>
    </source>
</evidence>
<comment type="function">
    <text evidence="12">Required for the export of mRNAs containing poly(A) tails from the nucleus into the cytoplasm. May be involved in the terminal step of the mRNA transport through the nuclear pore complex (NPC).</text>
</comment>
<dbReference type="Pfam" id="PF07817">
    <property type="entry name" value="GLE1"/>
    <property type="match status" value="1"/>
</dbReference>
<dbReference type="GO" id="GO:0005737">
    <property type="term" value="C:cytoplasm"/>
    <property type="evidence" value="ECO:0007669"/>
    <property type="project" value="UniProtKB-SubCell"/>
</dbReference>
<dbReference type="InterPro" id="IPR012476">
    <property type="entry name" value="GLE1"/>
</dbReference>
<evidence type="ECO:0000313" key="17">
    <source>
        <dbReference type="EMBL" id="CAD7261581.1"/>
    </source>
</evidence>
<evidence type="ECO:0000256" key="10">
    <source>
        <dbReference type="ARBA" id="ARBA00023132"/>
    </source>
</evidence>
<organism evidence="17">
    <name type="scientific">Timema shepardi</name>
    <name type="common">Walking stick</name>
    <dbReference type="NCBI Taxonomy" id="629360"/>
    <lineage>
        <taxon>Eukaryota</taxon>
        <taxon>Metazoa</taxon>
        <taxon>Ecdysozoa</taxon>
        <taxon>Arthropoda</taxon>
        <taxon>Hexapoda</taxon>
        <taxon>Insecta</taxon>
        <taxon>Pterygota</taxon>
        <taxon>Neoptera</taxon>
        <taxon>Polyneoptera</taxon>
        <taxon>Phasmatodea</taxon>
        <taxon>Timematodea</taxon>
        <taxon>Timematoidea</taxon>
        <taxon>Timematidae</taxon>
        <taxon>Timema</taxon>
    </lineage>
</organism>